<feature type="transmembrane region" description="Helical" evidence="16">
    <location>
        <begin position="198"/>
        <end position="214"/>
    </location>
</feature>
<accession>A0ABM8AZ29</accession>
<evidence type="ECO:0000256" key="11">
    <source>
        <dbReference type="ARBA" id="ARBA00023136"/>
    </source>
</evidence>
<feature type="transmembrane region" description="Helical" evidence="16">
    <location>
        <begin position="12"/>
        <end position="32"/>
    </location>
</feature>
<evidence type="ECO:0000256" key="6">
    <source>
        <dbReference type="ARBA" id="ARBA00022516"/>
    </source>
</evidence>
<dbReference type="PANTHER" id="PTHR14269">
    <property type="entry name" value="CDP-DIACYLGLYCEROL--GLYCEROL-3-PHOSPHATE 3-PHOSPHATIDYLTRANSFERASE-RELATED"/>
    <property type="match status" value="1"/>
</dbReference>
<keyword evidence="13" id="KW-1208">Phospholipid metabolism</keyword>
<evidence type="ECO:0000256" key="16">
    <source>
        <dbReference type="SAM" id="Phobius"/>
    </source>
</evidence>
<feature type="transmembrane region" description="Helical" evidence="16">
    <location>
        <begin position="133"/>
        <end position="151"/>
    </location>
</feature>
<protein>
    <recommendedName>
        <fullName evidence="5">CDP-diacylglycerol--serine O-phosphatidyltransferase</fullName>
        <ecNumber evidence="4">2.7.8.8</ecNumber>
    </recommendedName>
    <alternativeName>
        <fullName evidence="14">Phosphatidylserine synthase</fullName>
    </alternativeName>
</protein>
<evidence type="ECO:0000256" key="8">
    <source>
        <dbReference type="ARBA" id="ARBA00022692"/>
    </source>
</evidence>
<evidence type="ECO:0000256" key="1">
    <source>
        <dbReference type="ARBA" id="ARBA00000287"/>
    </source>
</evidence>
<proteinExistence type="inferred from homology"/>
<comment type="similarity">
    <text evidence="3 15">Belongs to the CDP-alcohol phosphatidyltransferase class-I family.</text>
</comment>
<feature type="transmembrane region" description="Helical" evidence="16">
    <location>
        <begin position="102"/>
        <end position="121"/>
    </location>
</feature>
<dbReference type="EMBL" id="AP026709">
    <property type="protein sequence ID" value="BDQ36534.1"/>
    <property type="molecule type" value="Genomic_DNA"/>
</dbReference>
<keyword evidence="10" id="KW-0443">Lipid metabolism</keyword>
<comment type="subcellular location">
    <subcellularLocation>
        <location evidence="2">Endomembrane system</location>
        <topology evidence="2">Multi-pass membrane protein</topology>
    </subcellularLocation>
</comment>
<evidence type="ECO:0000256" key="12">
    <source>
        <dbReference type="ARBA" id="ARBA00023209"/>
    </source>
</evidence>
<evidence type="ECO:0000256" key="15">
    <source>
        <dbReference type="RuleBase" id="RU003750"/>
    </source>
</evidence>
<evidence type="ECO:0000256" key="5">
    <source>
        <dbReference type="ARBA" id="ARBA00017171"/>
    </source>
</evidence>
<comment type="catalytic activity">
    <reaction evidence="1">
        <text>a CDP-1,2-diacyl-sn-glycerol + L-serine = a 1,2-diacyl-sn-glycero-3-phospho-L-serine + CMP + H(+)</text>
        <dbReference type="Rhea" id="RHEA:16913"/>
        <dbReference type="ChEBI" id="CHEBI:15378"/>
        <dbReference type="ChEBI" id="CHEBI:33384"/>
        <dbReference type="ChEBI" id="CHEBI:57262"/>
        <dbReference type="ChEBI" id="CHEBI:58332"/>
        <dbReference type="ChEBI" id="CHEBI:60377"/>
        <dbReference type="EC" id="2.7.8.8"/>
    </reaction>
</comment>
<organism evidence="17 18">
    <name type="scientific">Pseudodesulfovibrio nedwellii</name>
    <dbReference type="NCBI Taxonomy" id="2973072"/>
    <lineage>
        <taxon>Bacteria</taxon>
        <taxon>Pseudomonadati</taxon>
        <taxon>Thermodesulfobacteriota</taxon>
        <taxon>Desulfovibrionia</taxon>
        <taxon>Desulfovibrionales</taxon>
        <taxon>Desulfovibrionaceae</taxon>
    </lineage>
</organism>
<evidence type="ECO:0000256" key="9">
    <source>
        <dbReference type="ARBA" id="ARBA00022989"/>
    </source>
</evidence>
<dbReference type="Pfam" id="PF01066">
    <property type="entry name" value="CDP-OH_P_transf"/>
    <property type="match status" value="1"/>
</dbReference>
<dbReference type="InterPro" id="IPR043130">
    <property type="entry name" value="CDP-OH_PTrfase_TM_dom"/>
</dbReference>
<dbReference type="PROSITE" id="PS00379">
    <property type="entry name" value="CDP_ALCOHOL_P_TRANSF"/>
    <property type="match status" value="1"/>
</dbReference>
<dbReference type="InterPro" id="IPR048254">
    <property type="entry name" value="CDP_ALCOHOL_P_TRANSF_CS"/>
</dbReference>
<keyword evidence="8 16" id="KW-0812">Transmembrane</keyword>
<evidence type="ECO:0000256" key="7">
    <source>
        <dbReference type="ARBA" id="ARBA00022679"/>
    </source>
</evidence>
<dbReference type="InterPro" id="IPR050324">
    <property type="entry name" value="CDP-alcohol_PTase-I"/>
</dbReference>
<dbReference type="NCBIfam" id="TIGR00473">
    <property type="entry name" value="pssA"/>
    <property type="match status" value="1"/>
</dbReference>
<reference evidence="17 18" key="1">
    <citation type="submission" date="2022-08" db="EMBL/GenBank/DDBJ databases">
        <title>Genome Sequence of the sulphate-reducing bacterium, Pseudodesulfovibrio sp. SYK.</title>
        <authorList>
            <person name="Kondo R."/>
            <person name="Kataoka T."/>
        </authorList>
    </citation>
    <scope>NUCLEOTIDE SEQUENCE [LARGE SCALE GENOMIC DNA]</scope>
    <source>
        <strain evidence="17 18">SYK</strain>
    </source>
</reference>
<keyword evidence="18" id="KW-1185">Reference proteome</keyword>
<keyword evidence="11 16" id="KW-0472">Membrane</keyword>
<evidence type="ECO:0000256" key="13">
    <source>
        <dbReference type="ARBA" id="ARBA00023264"/>
    </source>
</evidence>
<evidence type="ECO:0000313" key="17">
    <source>
        <dbReference type="EMBL" id="BDQ36534.1"/>
    </source>
</evidence>
<keyword evidence="9 16" id="KW-1133">Transmembrane helix</keyword>
<sequence>MVKEKKLPRHKSVYLLPNLLTTASLFIGFLGLTWAIQGDYASCALCILASCIFDGLDGKVARITHTTSEFGVQLDSLADLVAFGVVPAVMTYLWVLNDYGRLGLMAAFLFMACGALRLARFNVQAATTSKKHFVGLPIPAAACTLATLVLFSEYVPAEYIHTVMPTGALVLVYVLSFFMVSTVRFYSFKELSSFKAHPFSWMVTAILIFSLVASRPKVLGFVIFLGYIISGPLYTIFLLSRRNKRLHRDSSKEEELN</sequence>
<evidence type="ECO:0000256" key="4">
    <source>
        <dbReference type="ARBA" id="ARBA00013174"/>
    </source>
</evidence>
<dbReference type="Gene3D" id="1.20.120.1760">
    <property type="match status" value="1"/>
</dbReference>
<dbReference type="EC" id="2.7.8.8" evidence="4"/>
<dbReference type="PANTHER" id="PTHR14269:SF61">
    <property type="entry name" value="CDP-DIACYLGLYCEROL--SERINE O-PHOSPHATIDYLTRANSFERASE"/>
    <property type="match status" value="1"/>
</dbReference>
<feature type="transmembrane region" description="Helical" evidence="16">
    <location>
        <begin position="163"/>
        <end position="186"/>
    </location>
</feature>
<evidence type="ECO:0000256" key="3">
    <source>
        <dbReference type="ARBA" id="ARBA00010441"/>
    </source>
</evidence>
<dbReference type="InterPro" id="IPR004533">
    <property type="entry name" value="CDP-diaglyc--ser_O-PTrfase"/>
</dbReference>
<keyword evidence="6" id="KW-0444">Lipid biosynthesis</keyword>
<evidence type="ECO:0000256" key="14">
    <source>
        <dbReference type="ARBA" id="ARBA00032361"/>
    </source>
</evidence>
<keyword evidence="12" id="KW-0594">Phospholipid biosynthesis</keyword>
<keyword evidence="7 15" id="KW-0808">Transferase</keyword>
<dbReference type="RefSeq" id="WP_281762429.1">
    <property type="nucleotide sequence ID" value="NZ_AP026709.1"/>
</dbReference>
<evidence type="ECO:0000256" key="10">
    <source>
        <dbReference type="ARBA" id="ARBA00023098"/>
    </source>
</evidence>
<evidence type="ECO:0000256" key="2">
    <source>
        <dbReference type="ARBA" id="ARBA00004127"/>
    </source>
</evidence>
<evidence type="ECO:0000313" key="18">
    <source>
        <dbReference type="Proteomes" id="UP001317742"/>
    </source>
</evidence>
<dbReference type="InterPro" id="IPR000462">
    <property type="entry name" value="CDP-OH_P_trans"/>
</dbReference>
<gene>
    <name evidence="17" type="primary">pssA</name>
    <name evidence="17" type="ORF">SYK_08940</name>
</gene>
<feature type="transmembrane region" description="Helical" evidence="16">
    <location>
        <begin position="220"/>
        <end position="239"/>
    </location>
</feature>
<dbReference type="Proteomes" id="UP001317742">
    <property type="component" value="Chromosome"/>
</dbReference>
<name>A0ABM8AZ29_9BACT</name>